<accession>A0ACC1QVB5</accession>
<name>A0ACC1QVB5_9HYPO</name>
<proteinExistence type="predicted"/>
<comment type="caution">
    <text evidence="1">The sequence shown here is derived from an EMBL/GenBank/DDBJ whole genome shotgun (WGS) entry which is preliminary data.</text>
</comment>
<evidence type="ECO:0000313" key="2">
    <source>
        <dbReference type="Proteomes" id="UP001148737"/>
    </source>
</evidence>
<organism evidence="1 2">
    <name type="scientific">Lecanicillium saksenae</name>
    <dbReference type="NCBI Taxonomy" id="468837"/>
    <lineage>
        <taxon>Eukaryota</taxon>
        <taxon>Fungi</taxon>
        <taxon>Dikarya</taxon>
        <taxon>Ascomycota</taxon>
        <taxon>Pezizomycotina</taxon>
        <taxon>Sordariomycetes</taxon>
        <taxon>Hypocreomycetidae</taxon>
        <taxon>Hypocreales</taxon>
        <taxon>Cordycipitaceae</taxon>
        <taxon>Lecanicillium</taxon>
    </lineage>
</organism>
<keyword evidence="2" id="KW-1185">Reference proteome</keyword>
<evidence type="ECO:0000313" key="1">
    <source>
        <dbReference type="EMBL" id="KAJ3492960.1"/>
    </source>
</evidence>
<protein>
    <submittedName>
        <fullName evidence="1">Uncharacterized protein</fullName>
    </submittedName>
</protein>
<dbReference type="Proteomes" id="UP001148737">
    <property type="component" value="Unassembled WGS sequence"/>
</dbReference>
<dbReference type="EMBL" id="JANAKD010000539">
    <property type="protein sequence ID" value="KAJ3492960.1"/>
    <property type="molecule type" value="Genomic_DNA"/>
</dbReference>
<reference evidence="1" key="1">
    <citation type="submission" date="2022-07" db="EMBL/GenBank/DDBJ databases">
        <title>Genome Sequence of Lecanicillium saksenae.</title>
        <authorList>
            <person name="Buettner E."/>
        </authorList>
    </citation>
    <scope>NUCLEOTIDE SEQUENCE</scope>
    <source>
        <strain evidence="1">VT-O1</strain>
    </source>
</reference>
<sequence>MGVVSFLKKVYNLDTLDTRFTSSSSVPYKTVIDARSDPVAQREAAAKAQSRSQPSKWNTPEFYFYYLVFLVAVPYMFWIAYDVSRPSDPRYHKFERFLSDGWIPGRKIDISDAQYHLFRGTLPAMAALLTLHPLLRRVWNAVRPINSKKPIAPARMEQRVSFDYVFAYVFLFALHGVSAFKVFGILYINYQIATKLPRQYVPAATWTFNICTLFANEIFEGYPLRRAAAFLSPPLVTGADIQGADSPLMEWGRWLDSFGGVVARWEVLFNITVLRLISFNLDYYWSRDKSQAGIFEKKQLDPANLSEKDRISIPADVKDYSFRNYVAYAIYAPLYLTGPIMTFNDYISQAKYRPASIEKPRTIRYGVRFVLVLLAMELILHYDYVGAISKASPVWSDYTAAQLSLLSFFNLHLIWLKLLLPWRLSRLWALIDGIDPPENMTRCVSNNYSTQQFWRAWHRSYSRWLVRYLFVPLGGSSFRNWRAIARSIITYICVFTFVALWHDIQLRLLIWGWLIVLFMLPEFAATALFPKRKWESRPTQYRMLCCTGAVFNVLMMITANLVGFAVGLDGLESIIKSILHDWSGFVFLITACSALFVGIQVMFEIRESEKRQGVTLRFATSIFSLPSAIGLDVIRMITGQPAANKLAHHAELRLRDPDAELDGRPREGEQDDDADGHANDGAGDVAAAAHDVGVEERVHVPALDAERDGGRRGPGEDDLEQREEAVEPVLADVAPDRVPRLEAAGDGVEGRPKSECSACRGHGRRASSKNTVFVNSAAQSRYNTRSLLHLLAEHVTQNHIKVGKKVYRQRQGIPQGSVLSSYLCNYFYADLEAKHLSFLRDGEGSGGSNSSSVLLRLIDDFLLVTTDKTKAERFAAVLHRGLPEYGVQVNPKKSLANFRLSVPTTTSDGGGGGGGERVDVATVDSGADFPYCGILINCSTLDIKKDCERDQKIDASNTLTVEHGRLPGQNFERRVLHAFKIQSHLMFYDTSHNAPSTVLETLRAAFRQTALKMWAYMRSLDRASRPRLDLVKLTIVRVVEASYLILTSSFRKIKYQGYECSIRKSQVARSVSVPYHWTTVRGKYSVPVSSSTYLVRLTFLTSTFRLAYESFEEVLRTKQTQYTELLIWLRERAAKYGSGSV</sequence>
<gene>
    <name evidence="1" type="ORF">NLG97_g5036</name>
</gene>